<accession>G9NLH1</accession>
<name>G9NLH1_HYPAI</name>
<comment type="caution">
    <text evidence="2">The sequence shown here is derived from an EMBL/GenBank/DDBJ whole genome shotgun (WGS) entry which is preliminary data.</text>
</comment>
<gene>
    <name evidence="2" type="ORF">TRIATDRAFT_298095</name>
</gene>
<organism evidence="2 3">
    <name type="scientific">Hypocrea atroviridis (strain ATCC 20476 / IMI 206040)</name>
    <name type="common">Trichoderma atroviride</name>
    <dbReference type="NCBI Taxonomy" id="452589"/>
    <lineage>
        <taxon>Eukaryota</taxon>
        <taxon>Fungi</taxon>
        <taxon>Dikarya</taxon>
        <taxon>Ascomycota</taxon>
        <taxon>Pezizomycotina</taxon>
        <taxon>Sordariomycetes</taxon>
        <taxon>Hypocreomycetidae</taxon>
        <taxon>Hypocreales</taxon>
        <taxon>Hypocreaceae</taxon>
        <taxon>Trichoderma</taxon>
    </lineage>
</organism>
<dbReference type="eggNOG" id="ENOG502RKH5">
    <property type="taxonomic scope" value="Eukaryota"/>
</dbReference>
<sequence>MKTSAVIVAAYAAAAAALPSFSFHWVNSTSVSSVNSTSIPGNVTAITNSTAIANSTSGAGASSGVSSISAVGGDSATAPYYTNDTSASNVTYLGGGNETHFSPNRTHLPVPVRRFRAQRKALV</sequence>
<evidence type="ECO:0000256" key="1">
    <source>
        <dbReference type="SAM" id="SignalP"/>
    </source>
</evidence>
<dbReference type="OMA" id="NWNTTTI"/>
<dbReference type="OrthoDB" id="4900386at2759"/>
<evidence type="ECO:0000313" key="3">
    <source>
        <dbReference type="Proteomes" id="UP000005426"/>
    </source>
</evidence>
<feature type="signal peptide" evidence="1">
    <location>
        <begin position="1"/>
        <end position="17"/>
    </location>
</feature>
<dbReference type="GeneID" id="25781001"/>
<dbReference type="AlphaFoldDB" id="G9NLH1"/>
<dbReference type="Proteomes" id="UP000005426">
    <property type="component" value="Unassembled WGS sequence"/>
</dbReference>
<reference evidence="2 3" key="1">
    <citation type="journal article" date="2011" name="Genome Biol.">
        <title>Comparative genome sequence analysis underscores mycoparasitism as the ancestral life style of Trichoderma.</title>
        <authorList>
            <person name="Kubicek C.P."/>
            <person name="Herrera-Estrella A."/>
            <person name="Seidl-Seiboth V."/>
            <person name="Martinez D.A."/>
            <person name="Druzhinina I.S."/>
            <person name="Thon M."/>
            <person name="Zeilinger S."/>
            <person name="Casas-Flores S."/>
            <person name="Horwitz B.A."/>
            <person name="Mukherjee P.K."/>
            <person name="Mukherjee M."/>
            <person name="Kredics L."/>
            <person name="Alcaraz L.D."/>
            <person name="Aerts A."/>
            <person name="Antal Z."/>
            <person name="Atanasova L."/>
            <person name="Cervantes-Badillo M.G."/>
            <person name="Challacombe J."/>
            <person name="Chertkov O."/>
            <person name="McCluskey K."/>
            <person name="Coulpier F."/>
            <person name="Deshpande N."/>
            <person name="von Doehren H."/>
            <person name="Ebbole D.J."/>
            <person name="Esquivel-Naranjo E.U."/>
            <person name="Fekete E."/>
            <person name="Flipphi M."/>
            <person name="Glaser F."/>
            <person name="Gomez-Rodriguez E.Y."/>
            <person name="Gruber S."/>
            <person name="Han C."/>
            <person name="Henrissat B."/>
            <person name="Hermosa R."/>
            <person name="Hernandez-Onate M."/>
            <person name="Karaffa L."/>
            <person name="Kosti I."/>
            <person name="Le Crom S."/>
            <person name="Lindquist E."/>
            <person name="Lucas S."/>
            <person name="Luebeck M."/>
            <person name="Luebeck P.S."/>
            <person name="Margeot A."/>
            <person name="Metz B."/>
            <person name="Misra M."/>
            <person name="Nevalainen H."/>
            <person name="Omann M."/>
            <person name="Packer N."/>
            <person name="Perrone G."/>
            <person name="Uresti-Rivera E.E."/>
            <person name="Salamov A."/>
            <person name="Schmoll M."/>
            <person name="Seiboth B."/>
            <person name="Shapiro H."/>
            <person name="Sukno S."/>
            <person name="Tamayo-Ramos J.A."/>
            <person name="Tisch D."/>
            <person name="Wiest A."/>
            <person name="Wilkinson H.H."/>
            <person name="Zhang M."/>
            <person name="Coutinho P.M."/>
            <person name="Kenerley C.M."/>
            <person name="Monte E."/>
            <person name="Baker S.E."/>
            <person name="Grigoriev I.V."/>
        </authorList>
    </citation>
    <scope>NUCLEOTIDE SEQUENCE [LARGE SCALE GENOMIC DNA]</scope>
    <source>
        <strain evidence="3">ATCC 20476 / IMI 206040</strain>
    </source>
</reference>
<dbReference type="HOGENOM" id="CLU_2015574_0_0_1"/>
<feature type="chain" id="PRO_5003524384" evidence="1">
    <location>
        <begin position="18"/>
        <end position="123"/>
    </location>
</feature>
<evidence type="ECO:0000313" key="2">
    <source>
        <dbReference type="EMBL" id="EHK48734.1"/>
    </source>
</evidence>
<keyword evidence="3" id="KW-1185">Reference proteome</keyword>
<keyword evidence="1" id="KW-0732">Signal</keyword>
<proteinExistence type="predicted"/>
<dbReference type="KEGG" id="tatv:25781001"/>
<protein>
    <submittedName>
        <fullName evidence="2">Uncharacterized protein</fullName>
    </submittedName>
</protein>
<dbReference type="EMBL" id="ABDG02000018">
    <property type="protein sequence ID" value="EHK48734.1"/>
    <property type="molecule type" value="Genomic_DNA"/>
</dbReference>